<dbReference type="Pfam" id="PF00569">
    <property type="entry name" value="ZZ"/>
    <property type="match status" value="1"/>
</dbReference>
<dbReference type="CDD" id="cd16486">
    <property type="entry name" value="mRING-H2-C3H2C2D_ZSWM2"/>
    <property type="match status" value="1"/>
</dbReference>
<evidence type="ECO:0000256" key="3">
    <source>
        <dbReference type="ARBA" id="ARBA00022833"/>
    </source>
</evidence>
<feature type="domain" description="RING-type" evidence="6">
    <location>
        <begin position="355"/>
        <end position="396"/>
    </location>
</feature>
<dbReference type="CDD" id="cd16494">
    <property type="entry name" value="RING-CH-C4HC3_ZSWM2"/>
    <property type="match status" value="1"/>
</dbReference>
<dbReference type="AlphaFoldDB" id="A0AAD9P4A1"/>
<evidence type="ECO:0000259" key="6">
    <source>
        <dbReference type="PROSITE" id="PS50089"/>
    </source>
</evidence>
<feature type="compositionally biased region" description="Basic and acidic residues" evidence="5">
    <location>
        <begin position="591"/>
        <end position="600"/>
    </location>
</feature>
<dbReference type="SUPFAM" id="SSF57850">
    <property type="entry name" value="RING/U-box"/>
    <property type="match status" value="3"/>
</dbReference>
<dbReference type="PROSITE" id="PS01357">
    <property type="entry name" value="ZF_ZZ_1"/>
    <property type="match status" value="1"/>
</dbReference>
<reference evidence="9" key="1">
    <citation type="journal article" date="2023" name="Mol. Biol. Evol.">
        <title>Third-Generation Sequencing Reveals the Adaptive Role of the Epigenome in Three Deep-Sea Polychaetes.</title>
        <authorList>
            <person name="Perez M."/>
            <person name="Aroh O."/>
            <person name="Sun Y."/>
            <person name="Lan Y."/>
            <person name="Juniper S.K."/>
            <person name="Young C.R."/>
            <person name="Angers B."/>
            <person name="Qian P.Y."/>
        </authorList>
    </citation>
    <scope>NUCLEOTIDE SEQUENCE</scope>
    <source>
        <strain evidence="9">R07B-5</strain>
    </source>
</reference>
<dbReference type="SMART" id="SM00184">
    <property type="entry name" value="RING"/>
    <property type="match status" value="2"/>
</dbReference>
<evidence type="ECO:0000313" key="9">
    <source>
        <dbReference type="EMBL" id="KAK2187891.1"/>
    </source>
</evidence>
<dbReference type="Gene3D" id="3.30.60.90">
    <property type="match status" value="1"/>
</dbReference>
<organism evidence="9 10">
    <name type="scientific">Ridgeia piscesae</name>
    <name type="common">Tubeworm</name>
    <dbReference type="NCBI Taxonomy" id="27915"/>
    <lineage>
        <taxon>Eukaryota</taxon>
        <taxon>Metazoa</taxon>
        <taxon>Spiralia</taxon>
        <taxon>Lophotrochozoa</taxon>
        <taxon>Annelida</taxon>
        <taxon>Polychaeta</taxon>
        <taxon>Sedentaria</taxon>
        <taxon>Canalipalpata</taxon>
        <taxon>Sabellida</taxon>
        <taxon>Siboglinidae</taxon>
        <taxon>Ridgeia</taxon>
    </lineage>
</organism>
<dbReference type="Pfam" id="PF13639">
    <property type="entry name" value="zf-RING_2"/>
    <property type="match status" value="1"/>
</dbReference>
<dbReference type="Pfam" id="PF04434">
    <property type="entry name" value="SWIM"/>
    <property type="match status" value="1"/>
</dbReference>
<dbReference type="InterPro" id="IPR000433">
    <property type="entry name" value="Znf_ZZ"/>
</dbReference>
<dbReference type="GO" id="GO:0061630">
    <property type="term" value="F:ubiquitin protein ligase activity"/>
    <property type="evidence" value="ECO:0007669"/>
    <property type="project" value="InterPro"/>
</dbReference>
<keyword evidence="3" id="KW-0862">Zinc</keyword>
<dbReference type="SMART" id="SM00291">
    <property type="entry name" value="ZnF_ZZ"/>
    <property type="match status" value="1"/>
</dbReference>
<dbReference type="Proteomes" id="UP001209878">
    <property type="component" value="Unassembled WGS sequence"/>
</dbReference>
<feature type="region of interest" description="Disordered" evidence="5">
    <location>
        <begin position="553"/>
        <end position="620"/>
    </location>
</feature>
<keyword evidence="10" id="KW-1185">Reference proteome</keyword>
<evidence type="ECO:0000256" key="1">
    <source>
        <dbReference type="ARBA" id="ARBA00022723"/>
    </source>
</evidence>
<feature type="compositionally biased region" description="Basic and acidic residues" evidence="5">
    <location>
        <begin position="567"/>
        <end position="582"/>
    </location>
</feature>
<feature type="domain" description="SWIM-type" evidence="8">
    <location>
        <begin position="49"/>
        <end position="82"/>
    </location>
</feature>
<protein>
    <submittedName>
        <fullName evidence="9">Uncharacterized protein</fullName>
    </submittedName>
</protein>
<dbReference type="PANTHER" id="PTHR21540">
    <property type="entry name" value="RING FINGER AND SWIM DOMAIN-CONTAINING PROTEIN 2"/>
    <property type="match status" value="1"/>
</dbReference>
<keyword evidence="2 4" id="KW-0863">Zinc-finger</keyword>
<evidence type="ECO:0000256" key="2">
    <source>
        <dbReference type="ARBA" id="ARBA00022771"/>
    </source>
</evidence>
<feature type="region of interest" description="Disordered" evidence="5">
    <location>
        <begin position="116"/>
        <end position="137"/>
    </location>
</feature>
<sequence>MARQVAWRRTLSDNVSWRQDQANNATIYILRQFGPMGFLLKEEGETKNFKVFLGDCHQCTCPVFRKEKDLCKHICWVILKKFRIPRDNPITWQLGLVEREINEILQGILARQEARTKPAVQQNTAPGGGGGSADNGTIPQREITEEDVCPICQEELLAKHQPVTYCRFGCGNNIHIKCMKIWADHQKSSGDSSIKCPMCRVDFGSLAHLLTEFRNTNVRSTHADRMHEHLGVTCRECGVCPVTGKCYKCSVCVNFHFCQTCFNTPIHTQHAFQFRLKSTQRWRPAPERARAGGTGLPDAVVDSLMTRDIRDDDYDLLLQLDSSQLPTDLTTESVQCLPLERVAAHSRLLAPGQQCRVCLRPYTAGDTLRRLPCRHRFHRECIDQWLLHRHPTCPVDGVVYSNSSIRETREAQRLTQNIKSESEHGKENVASEPDALGLHIPGIGLVRPRSNSLAPTAAEQFPRRPGLHGNRPSRRMDTVEAIVRQAVFGVSGQGMAPTDSVAISRLHNQLNLTAKGEVLPPTGCLKRVPVAPSIPLPHDASLADVSAKHFGLGITGGASGHPPRGPGRTERPRSDHSAEKRIPGTSVSRQRTGERRRDRSSSANRKRAAQPADISQTAGSSHLNLQNLYIGNDPDVAAVTTSDFTPGGSAKPQMRRGHISAPSGGNHHGNGRIEDPYRWGNTTQFQGDEMMLAGSALNDMTATGS</sequence>
<feature type="domain" description="RING-type" evidence="6">
    <location>
        <begin position="149"/>
        <end position="200"/>
    </location>
</feature>
<dbReference type="InterPro" id="IPR001841">
    <property type="entry name" value="Znf_RING"/>
</dbReference>
<dbReference type="EMBL" id="JAODUO010000151">
    <property type="protein sequence ID" value="KAK2187891.1"/>
    <property type="molecule type" value="Genomic_DNA"/>
</dbReference>
<dbReference type="InterPro" id="IPR013083">
    <property type="entry name" value="Znf_RING/FYVE/PHD"/>
</dbReference>
<accession>A0AAD9P4A1</accession>
<dbReference type="PANTHER" id="PTHR21540:SF3">
    <property type="entry name" value="E3 UBIQUITIN-PROTEIN LIGASE ZSWIM2"/>
    <property type="match status" value="1"/>
</dbReference>
<evidence type="ECO:0000259" key="8">
    <source>
        <dbReference type="PROSITE" id="PS50966"/>
    </source>
</evidence>
<dbReference type="InterPro" id="IPR043145">
    <property type="entry name" value="Znf_ZZ_sf"/>
</dbReference>
<comment type="caution">
    <text evidence="9">The sequence shown here is derived from an EMBL/GenBank/DDBJ whole genome shotgun (WGS) entry which is preliminary data.</text>
</comment>
<feature type="region of interest" description="Disordered" evidence="5">
    <location>
        <begin position="645"/>
        <end position="675"/>
    </location>
</feature>
<dbReference type="PROSITE" id="PS50135">
    <property type="entry name" value="ZF_ZZ_2"/>
    <property type="match status" value="1"/>
</dbReference>
<dbReference type="InterPro" id="IPR039903">
    <property type="entry name" value="Zswim2"/>
</dbReference>
<dbReference type="PROSITE" id="PS50966">
    <property type="entry name" value="ZF_SWIM"/>
    <property type="match status" value="1"/>
</dbReference>
<keyword evidence="1" id="KW-0479">Metal-binding</keyword>
<proteinExistence type="predicted"/>
<dbReference type="PROSITE" id="PS50089">
    <property type="entry name" value="ZF_RING_2"/>
    <property type="match status" value="2"/>
</dbReference>
<name>A0AAD9P4A1_RIDPI</name>
<evidence type="ECO:0000259" key="7">
    <source>
        <dbReference type="PROSITE" id="PS50135"/>
    </source>
</evidence>
<dbReference type="Gene3D" id="3.30.40.10">
    <property type="entry name" value="Zinc/RING finger domain, C3HC4 (zinc finger)"/>
    <property type="match status" value="2"/>
</dbReference>
<feature type="region of interest" description="Disordered" evidence="5">
    <location>
        <begin position="454"/>
        <end position="473"/>
    </location>
</feature>
<evidence type="ECO:0000313" key="10">
    <source>
        <dbReference type="Proteomes" id="UP001209878"/>
    </source>
</evidence>
<gene>
    <name evidence="9" type="ORF">NP493_151g01008</name>
</gene>
<dbReference type="InterPro" id="IPR007527">
    <property type="entry name" value="Znf_SWIM"/>
</dbReference>
<evidence type="ECO:0000256" key="4">
    <source>
        <dbReference type="PROSITE-ProRule" id="PRU00228"/>
    </source>
</evidence>
<evidence type="ECO:0000256" key="5">
    <source>
        <dbReference type="SAM" id="MobiDB-lite"/>
    </source>
</evidence>
<feature type="domain" description="ZZ-type" evidence="7">
    <location>
        <begin position="229"/>
        <end position="280"/>
    </location>
</feature>
<dbReference type="GO" id="GO:0008270">
    <property type="term" value="F:zinc ion binding"/>
    <property type="evidence" value="ECO:0007669"/>
    <property type="project" value="UniProtKB-KW"/>
</dbReference>